<evidence type="ECO:0000313" key="7">
    <source>
        <dbReference type="EMBL" id="MBO3084733.1"/>
    </source>
</evidence>
<comment type="caution">
    <text evidence="7">The sequence shown here is derived from an EMBL/GenBank/DDBJ whole genome shotgun (WGS) entry which is preliminary data.</text>
</comment>
<name>A0ABS3SG58_9CELL</name>
<evidence type="ECO:0000259" key="6">
    <source>
        <dbReference type="Pfam" id="PF07687"/>
    </source>
</evidence>
<keyword evidence="8" id="KW-1185">Reference proteome</keyword>
<accession>A0ABS3SG58</accession>
<dbReference type="InterPro" id="IPR002933">
    <property type="entry name" value="Peptidase_M20"/>
</dbReference>
<evidence type="ECO:0000256" key="1">
    <source>
        <dbReference type="ARBA" id="ARBA00001947"/>
    </source>
</evidence>
<dbReference type="SUPFAM" id="SSF55031">
    <property type="entry name" value="Bacterial exopeptidase dimerisation domain"/>
    <property type="match status" value="1"/>
</dbReference>
<dbReference type="SUPFAM" id="SSF53187">
    <property type="entry name" value="Zn-dependent exopeptidases"/>
    <property type="match status" value="1"/>
</dbReference>
<evidence type="ECO:0000256" key="3">
    <source>
        <dbReference type="ARBA" id="ARBA00022723"/>
    </source>
</evidence>
<proteinExistence type="inferred from homology"/>
<evidence type="ECO:0000256" key="4">
    <source>
        <dbReference type="ARBA" id="ARBA00022801"/>
    </source>
</evidence>
<dbReference type="PANTHER" id="PTHR43808">
    <property type="entry name" value="ACETYLORNITHINE DEACETYLASE"/>
    <property type="match status" value="1"/>
</dbReference>
<dbReference type="Gene3D" id="3.30.70.360">
    <property type="match status" value="1"/>
</dbReference>
<dbReference type="EMBL" id="JAGFBM010000003">
    <property type="protein sequence ID" value="MBO3084733.1"/>
    <property type="molecule type" value="Genomic_DNA"/>
</dbReference>
<dbReference type="Proteomes" id="UP000678317">
    <property type="component" value="Unassembled WGS sequence"/>
</dbReference>
<evidence type="ECO:0000313" key="8">
    <source>
        <dbReference type="Proteomes" id="UP000678317"/>
    </source>
</evidence>
<dbReference type="RefSeq" id="WP_208214528.1">
    <property type="nucleotide sequence ID" value="NZ_CP074404.1"/>
</dbReference>
<evidence type="ECO:0000256" key="5">
    <source>
        <dbReference type="ARBA" id="ARBA00022833"/>
    </source>
</evidence>
<dbReference type="InterPro" id="IPR036264">
    <property type="entry name" value="Bact_exopeptidase_dim_dom"/>
</dbReference>
<keyword evidence="4" id="KW-0378">Hydrolase</keyword>
<evidence type="ECO:0000256" key="2">
    <source>
        <dbReference type="ARBA" id="ARBA00006247"/>
    </source>
</evidence>
<comment type="similarity">
    <text evidence="2">Belongs to the peptidase M20A family.</text>
</comment>
<dbReference type="Gene3D" id="3.40.630.10">
    <property type="entry name" value="Zn peptidases"/>
    <property type="match status" value="1"/>
</dbReference>
<dbReference type="Pfam" id="PF01546">
    <property type="entry name" value="Peptidase_M20"/>
    <property type="match status" value="1"/>
</dbReference>
<dbReference type="PANTHER" id="PTHR43808:SF8">
    <property type="entry name" value="PEPTIDASE M20 DIMERISATION DOMAIN-CONTAINING PROTEIN"/>
    <property type="match status" value="1"/>
</dbReference>
<organism evidence="7 8">
    <name type="scientific">Cellulomonas fengjieae</name>
    <dbReference type="NCBI Taxonomy" id="2819978"/>
    <lineage>
        <taxon>Bacteria</taxon>
        <taxon>Bacillati</taxon>
        <taxon>Actinomycetota</taxon>
        <taxon>Actinomycetes</taxon>
        <taxon>Micrococcales</taxon>
        <taxon>Cellulomonadaceae</taxon>
        <taxon>Cellulomonas</taxon>
    </lineage>
</organism>
<protein>
    <submittedName>
        <fullName evidence="7">M20/M25/M40 family metallo-hydrolase</fullName>
    </submittedName>
</protein>
<keyword evidence="5" id="KW-0862">Zinc</keyword>
<keyword evidence="3" id="KW-0479">Metal-binding</keyword>
<feature type="domain" description="Peptidase M20 dimerisation" evidence="6">
    <location>
        <begin position="173"/>
        <end position="280"/>
    </location>
</feature>
<reference evidence="7 8" key="1">
    <citation type="submission" date="2021-03" db="EMBL/GenBank/DDBJ databases">
        <title>novel species in genus Cellulomonas.</title>
        <authorList>
            <person name="Zhang G."/>
        </authorList>
    </citation>
    <scope>NUCLEOTIDE SEQUENCE [LARGE SCALE GENOMIC DNA]</scope>
    <source>
        <strain evidence="8">zg-ZUI188</strain>
    </source>
</reference>
<dbReference type="InterPro" id="IPR011650">
    <property type="entry name" value="Peptidase_M20_dimer"/>
</dbReference>
<dbReference type="InterPro" id="IPR050072">
    <property type="entry name" value="Peptidase_M20A"/>
</dbReference>
<comment type="cofactor">
    <cofactor evidence="1">
        <name>Zn(2+)</name>
        <dbReference type="ChEBI" id="CHEBI:29105"/>
    </cofactor>
</comment>
<dbReference type="Pfam" id="PF07687">
    <property type="entry name" value="M20_dimer"/>
    <property type="match status" value="1"/>
</dbReference>
<gene>
    <name evidence="7" type="ORF">J4035_08785</name>
</gene>
<sequence>MTREPIDAAVLLEELARIDSRNPDLSPDSAGERALAERVAQIVAGLGMDVRLIPVLDDRPNLVAVLPGVDSDATVIFEAHLDTVPADAGTREVRREGRRLYGRGTCDTKGSLAAMIAAIDRLSRTAGPRPTVLLACAVDEEYLMRGAGQLATELPSADVVVVGEPTSLVPARAHNGFLRFRVEVLGRSAHSSRAALGVNAINQAARLVLALDATVGERRRASPHPLAGHALLSATMVDGGIAPNVIPDRCSVLFDRRVAPGERPEEALAEAYEAIAQICERESITVELPEPLVSLGALETPPDAVAVVAAEAAASRALGRDVSAGGVTFSTDACCFYDRPDLPSVVLGPGSIDEAHGSVEWIELDDVDTAVRIYYDLAMTAHTIRQEHR</sequence>